<dbReference type="InterPro" id="IPR015421">
    <property type="entry name" value="PyrdxlP-dep_Trfase_major"/>
</dbReference>
<gene>
    <name evidence="6" type="ORF">GCM10023351_07630</name>
</gene>
<sequence>MTQSPRLSRFAAQLDVPRTFVEVLGNQALDSIDLLGGNPPIEALPLAGFAEAVAEAASIAGAPAFQYSSPRGIPALVEQIAHLEGVGAERVVVTNGALHALSLATLALVDPGDVVVVDDPVFPVFRRVLQLADANVVPVPVDRDGLDVDRLEALLAEGLRPRLVYTVPDFQNPTGGSLSVPRREKLAELARRYGFFVLWDNPYRRSRWAGEPLKDADPGDDVFLRIDTFSKSLGPGLRLGWIVVPESLVPAIIAVRSRTDQHPSTLIQTAVASLLADGGFADITRALAAELRVRAETLTSELRARLGDAVTFHEPQGGFFLWARLNDPTLSVARLNELSSARGTQFSRGTAFAVPGGRSHDEAMRLGFSSTRASDIPTAVARLADAWGQLADEGEHHG</sequence>
<dbReference type="RefSeq" id="WP_345436109.1">
    <property type="nucleotide sequence ID" value="NZ_BAABKO010000001.1"/>
</dbReference>
<proteinExistence type="predicted"/>
<comment type="cofactor">
    <cofactor evidence="1">
        <name>pyridoxal 5'-phosphate</name>
        <dbReference type="ChEBI" id="CHEBI:597326"/>
    </cofactor>
</comment>
<dbReference type="InterPro" id="IPR004839">
    <property type="entry name" value="Aminotransferase_I/II_large"/>
</dbReference>
<evidence type="ECO:0000313" key="7">
    <source>
        <dbReference type="Proteomes" id="UP001501645"/>
    </source>
</evidence>
<comment type="caution">
    <text evidence="6">The sequence shown here is derived from an EMBL/GenBank/DDBJ whole genome shotgun (WGS) entry which is preliminary data.</text>
</comment>
<dbReference type="SUPFAM" id="SSF53383">
    <property type="entry name" value="PLP-dependent transferases"/>
    <property type="match status" value="1"/>
</dbReference>
<keyword evidence="7" id="KW-1185">Reference proteome</keyword>
<dbReference type="Pfam" id="PF00155">
    <property type="entry name" value="Aminotran_1_2"/>
    <property type="match status" value="1"/>
</dbReference>
<dbReference type="CDD" id="cd00609">
    <property type="entry name" value="AAT_like"/>
    <property type="match status" value="1"/>
</dbReference>
<protein>
    <submittedName>
        <fullName evidence="6">PLP-dependent aminotransferase family protein</fullName>
    </submittedName>
</protein>
<dbReference type="InterPro" id="IPR050859">
    <property type="entry name" value="Class-I_PLP-dep_aminotransf"/>
</dbReference>
<accession>A0ABP8ZWE8</accession>
<dbReference type="PANTHER" id="PTHR42790:SF19">
    <property type="entry name" value="KYNURENINE_ALPHA-AMINOADIPATE AMINOTRANSFERASE, MITOCHONDRIAL"/>
    <property type="match status" value="1"/>
</dbReference>
<organism evidence="6 7">
    <name type="scientific">Microbacterium gilvum</name>
    <dbReference type="NCBI Taxonomy" id="1336204"/>
    <lineage>
        <taxon>Bacteria</taxon>
        <taxon>Bacillati</taxon>
        <taxon>Actinomycetota</taxon>
        <taxon>Actinomycetes</taxon>
        <taxon>Micrococcales</taxon>
        <taxon>Microbacteriaceae</taxon>
        <taxon>Microbacterium</taxon>
    </lineage>
</organism>
<dbReference type="GO" id="GO:0008483">
    <property type="term" value="F:transaminase activity"/>
    <property type="evidence" value="ECO:0007669"/>
    <property type="project" value="UniProtKB-KW"/>
</dbReference>
<dbReference type="PANTHER" id="PTHR42790">
    <property type="entry name" value="AMINOTRANSFERASE"/>
    <property type="match status" value="1"/>
</dbReference>
<evidence type="ECO:0000256" key="1">
    <source>
        <dbReference type="ARBA" id="ARBA00001933"/>
    </source>
</evidence>
<name>A0ABP8ZWE8_9MICO</name>
<reference evidence="7" key="1">
    <citation type="journal article" date="2019" name="Int. J. Syst. Evol. Microbiol.">
        <title>The Global Catalogue of Microorganisms (GCM) 10K type strain sequencing project: providing services to taxonomists for standard genome sequencing and annotation.</title>
        <authorList>
            <consortium name="The Broad Institute Genomics Platform"/>
            <consortium name="The Broad Institute Genome Sequencing Center for Infectious Disease"/>
            <person name="Wu L."/>
            <person name="Ma J."/>
        </authorList>
    </citation>
    <scope>NUCLEOTIDE SEQUENCE [LARGE SCALE GENOMIC DNA]</scope>
    <source>
        <strain evidence="7">JCM 18537</strain>
    </source>
</reference>
<dbReference type="Proteomes" id="UP001501645">
    <property type="component" value="Unassembled WGS sequence"/>
</dbReference>
<dbReference type="EMBL" id="BAABKO010000001">
    <property type="protein sequence ID" value="GAA4766779.1"/>
    <property type="molecule type" value="Genomic_DNA"/>
</dbReference>
<dbReference type="Gene3D" id="3.90.1150.10">
    <property type="entry name" value="Aspartate Aminotransferase, domain 1"/>
    <property type="match status" value="1"/>
</dbReference>
<evidence type="ECO:0000256" key="2">
    <source>
        <dbReference type="ARBA" id="ARBA00022576"/>
    </source>
</evidence>
<evidence type="ECO:0000256" key="3">
    <source>
        <dbReference type="ARBA" id="ARBA00022679"/>
    </source>
</evidence>
<evidence type="ECO:0000259" key="5">
    <source>
        <dbReference type="Pfam" id="PF00155"/>
    </source>
</evidence>
<keyword evidence="2 6" id="KW-0032">Aminotransferase</keyword>
<keyword evidence="3" id="KW-0808">Transferase</keyword>
<evidence type="ECO:0000256" key="4">
    <source>
        <dbReference type="ARBA" id="ARBA00022898"/>
    </source>
</evidence>
<evidence type="ECO:0000313" key="6">
    <source>
        <dbReference type="EMBL" id="GAA4766779.1"/>
    </source>
</evidence>
<feature type="domain" description="Aminotransferase class I/classII large" evidence="5">
    <location>
        <begin position="51"/>
        <end position="382"/>
    </location>
</feature>
<dbReference type="InterPro" id="IPR015424">
    <property type="entry name" value="PyrdxlP-dep_Trfase"/>
</dbReference>
<keyword evidence="4" id="KW-0663">Pyridoxal phosphate</keyword>
<dbReference type="Gene3D" id="3.40.640.10">
    <property type="entry name" value="Type I PLP-dependent aspartate aminotransferase-like (Major domain)"/>
    <property type="match status" value="1"/>
</dbReference>
<dbReference type="InterPro" id="IPR015422">
    <property type="entry name" value="PyrdxlP-dep_Trfase_small"/>
</dbReference>